<dbReference type="KEGG" id="mpp:MICPUCDRAFT_69187"/>
<evidence type="ECO:0000256" key="1">
    <source>
        <dbReference type="SAM" id="MobiDB-lite"/>
    </source>
</evidence>
<name>C1MXR7_MICPC</name>
<evidence type="ECO:0000313" key="3">
    <source>
        <dbReference type="Proteomes" id="UP000001876"/>
    </source>
</evidence>
<dbReference type="AlphaFoldDB" id="C1MXR7"/>
<feature type="region of interest" description="Disordered" evidence="1">
    <location>
        <begin position="1"/>
        <end position="109"/>
    </location>
</feature>
<dbReference type="RefSeq" id="XP_003060738.1">
    <property type="nucleotide sequence ID" value="XM_003060692.1"/>
</dbReference>
<protein>
    <submittedName>
        <fullName evidence="2">Predicted protein</fullName>
    </submittedName>
</protein>
<feature type="compositionally biased region" description="Acidic residues" evidence="1">
    <location>
        <begin position="69"/>
        <end position="103"/>
    </location>
</feature>
<feature type="compositionally biased region" description="Acidic residues" evidence="1">
    <location>
        <begin position="13"/>
        <end position="38"/>
    </location>
</feature>
<dbReference type="EMBL" id="GG663742">
    <property type="protein sequence ID" value="EEH55507.1"/>
    <property type="molecule type" value="Genomic_DNA"/>
</dbReference>
<evidence type="ECO:0000313" key="2">
    <source>
        <dbReference type="EMBL" id="EEH55507.1"/>
    </source>
</evidence>
<dbReference type="Proteomes" id="UP000001876">
    <property type="component" value="Unassembled WGS sequence"/>
</dbReference>
<organism evidence="3">
    <name type="scientific">Micromonas pusilla (strain CCMP1545)</name>
    <name type="common">Picoplanktonic green alga</name>
    <dbReference type="NCBI Taxonomy" id="564608"/>
    <lineage>
        <taxon>Eukaryota</taxon>
        <taxon>Viridiplantae</taxon>
        <taxon>Chlorophyta</taxon>
        <taxon>Mamiellophyceae</taxon>
        <taxon>Mamiellales</taxon>
        <taxon>Mamiellaceae</taxon>
        <taxon>Micromonas</taxon>
    </lineage>
</organism>
<keyword evidence="3" id="KW-1185">Reference proteome</keyword>
<dbReference type="eggNOG" id="ENOG502S4CA">
    <property type="taxonomic scope" value="Eukaryota"/>
</dbReference>
<reference evidence="2 3" key="1">
    <citation type="journal article" date="2009" name="Science">
        <title>Green evolution and dynamic adaptations revealed by genomes of the marine picoeukaryotes Micromonas.</title>
        <authorList>
            <person name="Worden A.Z."/>
            <person name="Lee J.H."/>
            <person name="Mock T."/>
            <person name="Rouze P."/>
            <person name="Simmons M.P."/>
            <person name="Aerts A.L."/>
            <person name="Allen A.E."/>
            <person name="Cuvelier M.L."/>
            <person name="Derelle E."/>
            <person name="Everett M.V."/>
            <person name="Foulon E."/>
            <person name="Grimwood J."/>
            <person name="Gundlach H."/>
            <person name="Henrissat B."/>
            <person name="Napoli C."/>
            <person name="McDonald S.M."/>
            <person name="Parker M.S."/>
            <person name="Rombauts S."/>
            <person name="Salamov A."/>
            <person name="Von Dassow P."/>
            <person name="Badger J.H."/>
            <person name="Coutinho P.M."/>
            <person name="Demir E."/>
            <person name="Dubchak I."/>
            <person name="Gentemann C."/>
            <person name="Eikrem W."/>
            <person name="Gready J.E."/>
            <person name="John U."/>
            <person name="Lanier W."/>
            <person name="Lindquist E.A."/>
            <person name="Lucas S."/>
            <person name="Mayer K.F."/>
            <person name="Moreau H."/>
            <person name="Not F."/>
            <person name="Otillar R."/>
            <person name="Panaud O."/>
            <person name="Pangilinan J."/>
            <person name="Paulsen I."/>
            <person name="Piegu B."/>
            <person name="Poliakov A."/>
            <person name="Robbens S."/>
            <person name="Schmutz J."/>
            <person name="Toulza E."/>
            <person name="Wyss T."/>
            <person name="Zelensky A."/>
            <person name="Zhou K."/>
            <person name="Armbrust E.V."/>
            <person name="Bhattacharya D."/>
            <person name="Goodenough U.W."/>
            <person name="Van de Peer Y."/>
            <person name="Grigoriev I.V."/>
        </authorList>
    </citation>
    <scope>NUCLEOTIDE SEQUENCE [LARGE SCALE GENOMIC DNA]</scope>
    <source>
        <strain evidence="2 3">CCMP1545</strain>
    </source>
</reference>
<gene>
    <name evidence="2" type="ORF">MICPUCDRAFT_69187</name>
</gene>
<accession>C1MXR7</accession>
<proteinExistence type="predicted"/>
<sequence length="613" mass="68406">MAGGEVIAQVGDERDERDERDDDDDDDADDDDDDDDDFFSPSATAVEDERDDDDDDWEVIYEGAASGDGGDDDEWDGDEEDDDEDAGEAEEGSRDDDDDDAEADGAPPPMSLVLRIAGARAVAGAGGAINALPVTHLVPLVPSIFPRWDPSTSALVMDPPEGLLDLGIRQSEIRALRRDLLPYCARVNATELGMPSRRTLMRSGREDLATRVAALGDSAAAAVTLGFTFKRKPDGYWENIDFLRDALLQLTHAFWFEEMDEESEEIFWYNDISGALSFEPPTEASGGGLDAPVMPSVADVLEARRYDVHHAILLHGGYKEVAGRLGWMQKRTSENRHLLQFATLRREMLEFLEEAGEELDVPPGRLPTAATLTGAGREDLVQGVKWHGGFVRVARRLGLLNSRAAELTDVAVAAAAFRDFARAHDVPALHDGARIMPTNEQLIAHGRHDMRWALRIHDRASIVELAGLHDPNAANPNTGGARKRRLKYDDARRYMREKVNDVAPPLTSARRFREWCEAGRRPWFIPALPSEYYSKRGEWRGWDDFLGAPERPRGLRRRSDRMKSYEDARCVLYTGPHTTPSAWRTPILKDFCRRFSPPTRRFQSPPSTPFNAN</sequence>
<dbReference type="OMA" id="FWYNDIS"/>
<dbReference type="GeneID" id="9685883"/>
<dbReference type="OrthoDB" id="2779at2759"/>
<feature type="compositionally biased region" description="Acidic residues" evidence="1">
    <location>
        <begin position="46"/>
        <end position="59"/>
    </location>
</feature>
<dbReference type="STRING" id="564608.C1MXR7"/>